<evidence type="ECO:0000256" key="18">
    <source>
        <dbReference type="SAM" id="MobiDB-lite"/>
    </source>
</evidence>
<protein>
    <recommendedName>
        <fullName evidence="16">DASH complex subunit DAD3</fullName>
    </recommendedName>
    <alternativeName>
        <fullName evidence="17">Outer kinetochore protein DAD3</fullName>
    </alternativeName>
</protein>
<feature type="region of interest" description="Disordered" evidence="18">
    <location>
        <begin position="289"/>
        <end position="315"/>
    </location>
</feature>
<evidence type="ECO:0000256" key="14">
    <source>
        <dbReference type="ARBA" id="ARBA00023306"/>
    </source>
</evidence>
<feature type="compositionally biased region" description="Polar residues" evidence="18">
    <location>
        <begin position="301"/>
        <end position="315"/>
    </location>
</feature>
<evidence type="ECO:0000256" key="16">
    <source>
        <dbReference type="ARBA" id="ARBA00044179"/>
    </source>
</evidence>
<evidence type="ECO:0000313" key="20">
    <source>
        <dbReference type="Proteomes" id="UP000807716"/>
    </source>
</evidence>
<comment type="subcellular location">
    <subcellularLocation>
        <location evidence="3">Chromosome</location>
        <location evidence="3">Centromere</location>
        <location evidence="3">Kinetochore</location>
    </subcellularLocation>
    <subcellularLocation>
        <location evidence="2">Cytoplasm</location>
        <location evidence="2">Cytoskeleton</location>
        <location evidence="2">Spindle</location>
    </subcellularLocation>
    <subcellularLocation>
        <location evidence="1">Nucleus</location>
    </subcellularLocation>
</comment>
<dbReference type="AlphaFoldDB" id="A0A9P6QF39"/>
<keyword evidence="9" id="KW-0498">Mitosis</keyword>
<evidence type="ECO:0000256" key="6">
    <source>
        <dbReference type="ARBA" id="ARBA00022490"/>
    </source>
</evidence>
<sequence length="315" mass="34071">MSSKELLAEYATLATKLRHINETLQEINSLDVVQLIDKIRVVERKMGLVYTLFRSSVYSVLAQDQDQQQQQSPYSQQDEFQGEAQSSSSTTNPGRSSLGLNGSNGESDGYANNNNNNNNNNSNNNNGNHNKDRLLSSTGGQGEEEYDLGGRQSDHERLAPFQSNNAEDDYGARSTHKVAASSSSLASAPMPQTPSRYRSNHHPYHHYRSDPLLESTYRRTTLAAAHAAAAANAASSSSSASASALSRANTSGVTTFQSAAAGGGAMPQRRTSNVLDQFEAMTGQRSLLSLSRGHGRRPYDNGTSSSSSTNRPRYI</sequence>
<feature type="region of interest" description="Disordered" evidence="18">
    <location>
        <begin position="164"/>
        <end position="208"/>
    </location>
</feature>
<evidence type="ECO:0000256" key="9">
    <source>
        <dbReference type="ARBA" id="ARBA00022776"/>
    </source>
</evidence>
<keyword evidence="5" id="KW-0158">Chromosome</keyword>
<evidence type="ECO:0000256" key="17">
    <source>
        <dbReference type="ARBA" id="ARBA00044305"/>
    </source>
</evidence>
<dbReference type="EMBL" id="JAAAJB010000129">
    <property type="protein sequence ID" value="KAG0264865.1"/>
    <property type="molecule type" value="Genomic_DNA"/>
</dbReference>
<dbReference type="Pfam" id="PF08656">
    <property type="entry name" value="DASH_Dad3"/>
    <property type="match status" value="1"/>
</dbReference>
<accession>A0A9P6QF39</accession>
<dbReference type="GO" id="GO:0072686">
    <property type="term" value="C:mitotic spindle"/>
    <property type="evidence" value="ECO:0007669"/>
    <property type="project" value="InterPro"/>
</dbReference>
<keyword evidence="10" id="KW-0159">Chromosome partition</keyword>
<dbReference type="GO" id="GO:0042729">
    <property type="term" value="C:DASH complex"/>
    <property type="evidence" value="ECO:0007669"/>
    <property type="project" value="InterPro"/>
</dbReference>
<keyword evidence="13" id="KW-0539">Nucleus</keyword>
<keyword evidence="14" id="KW-0131">Cell cycle</keyword>
<feature type="region of interest" description="Disordered" evidence="18">
    <location>
        <begin position="68"/>
        <end position="151"/>
    </location>
</feature>
<comment type="caution">
    <text evidence="19">The sequence shown here is derived from an EMBL/GenBank/DDBJ whole genome shotgun (WGS) entry which is preliminary data.</text>
</comment>
<evidence type="ECO:0000256" key="2">
    <source>
        <dbReference type="ARBA" id="ARBA00004186"/>
    </source>
</evidence>
<comment type="similarity">
    <text evidence="4">Belongs to the DASH complex DAD3 family.</text>
</comment>
<keyword evidence="7" id="KW-0132">Cell division</keyword>
<keyword evidence="12" id="KW-0206">Cytoskeleton</keyword>
<evidence type="ECO:0000256" key="5">
    <source>
        <dbReference type="ARBA" id="ARBA00022454"/>
    </source>
</evidence>
<evidence type="ECO:0000256" key="15">
    <source>
        <dbReference type="ARBA" id="ARBA00023328"/>
    </source>
</evidence>
<reference evidence="19" key="1">
    <citation type="journal article" date="2020" name="Fungal Divers.">
        <title>Resolving the Mortierellaceae phylogeny through synthesis of multi-gene phylogenetics and phylogenomics.</title>
        <authorList>
            <person name="Vandepol N."/>
            <person name="Liber J."/>
            <person name="Desiro A."/>
            <person name="Na H."/>
            <person name="Kennedy M."/>
            <person name="Barry K."/>
            <person name="Grigoriev I.V."/>
            <person name="Miller A.N."/>
            <person name="O'Donnell K."/>
            <person name="Stajich J.E."/>
            <person name="Bonito G."/>
        </authorList>
    </citation>
    <scope>NUCLEOTIDE SEQUENCE</scope>
    <source>
        <strain evidence="19">BC1065</strain>
    </source>
</reference>
<feature type="compositionally biased region" description="Low complexity" evidence="18">
    <location>
        <begin position="179"/>
        <end position="188"/>
    </location>
</feature>
<keyword evidence="8" id="KW-0493">Microtubule</keyword>
<proteinExistence type="inferred from homology"/>
<keyword evidence="15" id="KW-0137">Centromere</keyword>
<evidence type="ECO:0000256" key="10">
    <source>
        <dbReference type="ARBA" id="ARBA00022829"/>
    </source>
</evidence>
<feature type="compositionally biased region" description="Low complexity" evidence="18">
    <location>
        <begin position="86"/>
        <end position="105"/>
    </location>
</feature>
<dbReference type="PANTHER" id="PTHR28017">
    <property type="entry name" value="DASH COMPLEX SUBUNIT DAD3"/>
    <property type="match status" value="1"/>
</dbReference>
<evidence type="ECO:0000256" key="8">
    <source>
        <dbReference type="ARBA" id="ARBA00022701"/>
    </source>
</evidence>
<name>A0A9P6QF39_9FUNG</name>
<dbReference type="GO" id="GO:0051010">
    <property type="term" value="F:microtubule plus-end binding"/>
    <property type="evidence" value="ECO:0007669"/>
    <property type="project" value="TreeGrafter"/>
</dbReference>
<evidence type="ECO:0000256" key="13">
    <source>
        <dbReference type="ARBA" id="ARBA00023242"/>
    </source>
</evidence>
<dbReference type="InterPro" id="IPR013965">
    <property type="entry name" value="DASH_Dad3"/>
</dbReference>
<dbReference type="GO" id="GO:0051301">
    <property type="term" value="P:cell division"/>
    <property type="evidence" value="ECO:0007669"/>
    <property type="project" value="UniProtKB-KW"/>
</dbReference>
<feature type="compositionally biased region" description="Low complexity" evidence="18">
    <location>
        <begin position="68"/>
        <end position="78"/>
    </location>
</feature>
<dbReference type="GO" id="GO:0005874">
    <property type="term" value="C:microtubule"/>
    <property type="evidence" value="ECO:0007669"/>
    <property type="project" value="UniProtKB-KW"/>
</dbReference>
<keyword evidence="20" id="KW-1185">Reference proteome</keyword>
<evidence type="ECO:0000256" key="1">
    <source>
        <dbReference type="ARBA" id="ARBA00004123"/>
    </source>
</evidence>
<gene>
    <name evidence="19" type="ORF">DFQ27_000962</name>
</gene>
<evidence type="ECO:0000256" key="3">
    <source>
        <dbReference type="ARBA" id="ARBA00004629"/>
    </source>
</evidence>
<dbReference type="OrthoDB" id="2443965at2759"/>
<dbReference type="GO" id="GO:0008608">
    <property type="term" value="P:attachment of spindle microtubules to kinetochore"/>
    <property type="evidence" value="ECO:0007669"/>
    <property type="project" value="InterPro"/>
</dbReference>
<dbReference type="PANTHER" id="PTHR28017:SF1">
    <property type="entry name" value="DASH COMPLEX SUBUNIT DAD3"/>
    <property type="match status" value="1"/>
</dbReference>
<evidence type="ECO:0000256" key="4">
    <source>
        <dbReference type="ARBA" id="ARBA00006277"/>
    </source>
</evidence>
<organism evidence="19 20">
    <name type="scientific">Actinomortierella ambigua</name>
    <dbReference type="NCBI Taxonomy" id="1343610"/>
    <lineage>
        <taxon>Eukaryota</taxon>
        <taxon>Fungi</taxon>
        <taxon>Fungi incertae sedis</taxon>
        <taxon>Mucoromycota</taxon>
        <taxon>Mortierellomycotina</taxon>
        <taxon>Mortierellomycetes</taxon>
        <taxon>Mortierellales</taxon>
        <taxon>Mortierellaceae</taxon>
        <taxon>Actinomortierella</taxon>
    </lineage>
</organism>
<keyword evidence="6" id="KW-0963">Cytoplasm</keyword>
<evidence type="ECO:0000256" key="7">
    <source>
        <dbReference type="ARBA" id="ARBA00022618"/>
    </source>
</evidence>
<evidence type="ECO:0000256" key="12">
    <source>
        <dbReference type="ARBA" id="ARBA00023212"/>
    </source>
</evidence>
<keyword evidence="11" id="KW-0995">Kinetochore</keyword>
<evidence type="ECO:0000256" key="11">
    <source>
        <dbReference type="ARBA" id="ARBA00022838"/>
    </source>
</evidence>
<dbReference type="Proteomes" id="UP000807716">
    <property type="component" value="Unassembled WGS sequence"/>
</dbReference>
<evidence type="ECO:0000313" key="19">
    <source>
        <dbReference type="EMBL" id="KAG0264865.1"/>
    </source>
</evidence>
<feature type="compositionally biased region" description="Low complexity" evidence="18">
    <location>
        <begin position="112"/>
        <end position="128"/>
    </location>
</feature>